<evidence type="ECO:0000256" key="4">
    <source>
        <dbReference type="ARBA" id="ARBA00022884"/>
    </source>
</evidence>
<evidence type="ECO:0000256" key="7">
    <source>
        <dbReference type="ARBA" id="ARBA00062905"/>
    </source>
</evidence>
<dbReference type="Pfam" id="PF00298">
    <property type="entry name" value="Ribosomal_L11"/>
    <property type="match status" value="1"/>
</dbReference>
<dbReference type="GO" id="GO:0070180">
    <property type="term" value="F:large ribosomal subunit rRNA binding"/>
    <property type="evidence" value="ECO:0007669"/>
    <property type="project" value="UniProtKB-UniRule"/>
</dbReference>
<dbReference type="InterPro" id="IPR020783">
    <property type="entry name" value="Ribosomal_uL11_C"/>
</dbReference>
<comment type="similarity">
    <text evidence="1 8 9">Belongs to the universal ribosomal protein uL11 family.</text>
</comment>
<comment type="function">
    <text evidence="8 10">Forms part of the ribosomal stalk which helps the ribosome interact with GTP-bound translation factors.</text>
</comment>
<keyword evidence="3 8" id="KW-0699">rRNA-binding</keyword>
<accession>A0A2X1MVT1</accession>
<comment type="PTM">
    <text evidence="8 10">One or more lysine residues are methylated.</text>
</comment>
<dbReference type="PANTHER" id="PTHR11661">
    <property type="entry name" value="60S RIBOSOMAL PROTEIN L12"/>
    <property type="match status" value="1"/>
</dbReference>
<keyword evidence="6 8" id="KW-0687">Ribonucleoprotein</keyword>
<dbReference type="InterPro" id="IPR020784">
    <property type="entry name" value="Ribosomal_uL11_N"/>
</dbReference>
<evidence type="ECO:0000256" key="9">
    <source>
        <dbReference type="RuleBase" id="RU003978"/>
    </source>
</evidence>
<sequence>MGLARKTIFLYHGEPLRGVITQLEEFIMAKKVQAYVKLQVAAGMANPSPPVGPALGQQGVNIMEFCKAFNAKTDSIEKGLPIPVVITVYADRSFTFVTKTPPAAVLLKKAAGIKSGSGKPNKDKVGKISRAQLQEIAQTKAADMTGADIEAMTRSIEGTARSMGLVVED</sequence>
<evidence type="ECO:0000256" key="1">
    <source>
        <dbReference type="ARBA" id="ARBA00010537"/>
    </source>
</evidence>
<name>A0A2X1MVT1_ECOLX</name>
<dbReference type="Gene3D" id="1.10.10.250">
    <property type="entry name" value="Ribosomal protein L11, C-terminal domain"/>
    <property type="match status" value="1"/>
</dbReference>
<dbReference type="HAMAP" id="MF_00736">
    <property type="entry name" value="Ribosomal_uL11"/>
    <property type="match status" value="1"/>
</dbReference>
<dbReference type="GO" id="GO:0003735">
    <property type="term" value="F:structural constituent of ribosome"/>
    <property type="evidence" value="ECO:0007669"/>
    <property type="project" value="InterPro"/>
</dbReference>
<dbReference type="EMBL" id="UASD01000005">
    <property type="protein sequence ID" value="SPX09600.1"/>
    <property type="molecule type" value="Genomic_DNA"/>
</dbReference>
<evidence type="ECO:0000256" key="3">
    <source>
        <dbReference type="ARBA" id="ARBA00022730"/>
    </source>
</evidence>
<keyword evidence="2 8" id="KW-0488">Methylation</keyword>
<dbReference type="InterPro" id="IPR006519">
    <property type="entry name" value="Ribosomal_uL11_bac-typ"/>
</dbReference>
<comment type="subunit">
    <text evidence="8">Part of the ribosomal stalk of the 50S ribosomal subunit. Interacts with L10 and the large rRNA to form the base of the stalk. L10 forms an elongated spine to which L12 dimers bind in a sequential fashion forming a multimeric L10(L12)X complex.</text>
</comment>
<evidence type="ECO:0000256" key="10">
    <source>
        <dbReference type="RuleBase" id="RU003979"/>
    </source>
</evidence>
<dbReference type="Pfam" id="PF03946">
    <property type="entry name" value="Ribosomal_L11_N"/>
    <property type="match status" value="1"/>
</dbReference>
<dbReference type="InterPro" id="IPR000911">
    <property type="entry name" value="Ribosomal_uL11"/>
</dbReference>
<comment type="subunit">
    <text evidence="7">Part of the ribosomal stalk of the 50S ribosomal subunit. Interacts with L10 and the large rRNA to form the base of the stalk. L10 forms an elongated spine to which 2 L12 dimers bind in a sequential fashion forming a pentameric L10(L12)2(L12)2 complex.</text>
</comment>
<evidence type="ECO:0000259" key="11">
    <source>
        <dbReference type="Pfam" id="PF00298"/>
    </source>
</evidence>
<organism evidence="13 14">
    <name type="scientific">Escherichia coli</name>
    <dbReference type="NCBI Taxonomy" id="562"/>
    <lineage>
        <taxon>Bacteria</taxon>
        <taxon>Pseudomonadati</taxon>
        <taxon>Pseudomonadota</taxon>
        <taxon>Gammaproteobacteria</taxon>
        <taxon>Enterobacterales</taxon>
        <taxon>Enterobacteriaceae</taxon>
        <taxon>Escherichia</taxon>
    </lineage>
</organism>
<dbReference type="AlphaFoldDB" id="A0A2X1MVT1"/>
<dbReference type="SUPFAM" id="SSF54747">
    <property type="entry name" value="Ribosomal L11/L12e N-terminal domain"/>
    <property type="match status" value="1"/>
</dbReference>
<dbReference type="InterPro" id="IPR036769">
    <property type="entry name" value="Ribosomal_uL11_C_sf"/>
</dbReference>
<dbReference type="FunFam" id="1.10.10.250:FF:000001">
    <property type="entry name" value="50S ribosomal protein L11"/>
    <property type="match status" value="1"/>
</dbReference>
<dbReference type="PANTHER" id="PTHR11661:SF1">
    <property type="entry name" value="LARGE RIBOSOMAL SUBUNIT PROTEIN UL11M"/>
    <property type="match status" value="1"/>
</dbReference>
<evidence type="ECO:0000259" key="12">
    <source>
        <dbReference type="Pfam" id="PF03946"/>
    </source>
</evidence>
<dbReference type="InterPro" id="IPR036796">
    <property type="entry name" value="Ribosomal_uL11_N_sf"/>
</dbReference>
<protein>
    <recommendedName>
        <fullName evidence="8">Large ribosomal subunit protein uL11</fullName>
    </recommendedName>
</protein>
<keyword evidence="4 8" id="KW-0694">RNA-binding</keyword>
<dbReference type="GO" id="GO:0022625">
    <property type="term" value="C:cytosolic large ribosomal subunit"/>
    <property type="evidence" value="ECO:0007669"/>
    <property type="project" value="TreeGrafter"/>
</dbReference>
<feature type="domain" description="Large ribosomal subunit protein uL11 N-terminal" evidence="12">
    <location>
        <begin position="36"/>
        <end position="94"/>
    </location>
</feature>
<evidence type="ECO:0000313" key="13">
    <source>
        <dbReference type="EMBL" id="SPX09600.1"/>
    </source>
</evidence>
<dbReference type="SUPFAM" id="SSF46906">
    <property type="entry name" value="Ribosomal protein L11, C-terminal domain"/>
    <property type="match status" value="1"/>
</dbReference>
<reference evidence="13 14" key="1">
    <citation type="submission" date="2018-06" db="EMBL/GenBank/DDBJ databases">
        <authorList>
            <consortium name="Pathogen Informatics"/>
            <person name="Doyle S."/>
        </authorList>
    </citation>
    <scope>NUCLEOTIDE SEQUENCE [LARGE SCALE GENOMIC DNA]</scope>
    <source>
        <strain evidence="13 14">NCTC9073</strain>
    </source>
</reference>
<proteinExistence type="inferred from homology"/>
<dbReference type="Gene3D" id="3.30.1550.10">
    <property type="entry name" value="Ribosomal protein L11/L12, N-terminal domain"/>
    <property type="match status" value="1"/>
</dbReference>
<dbReference type="InterPro" id="IPR020785">
    <property type="entry name" value="Ribosomal_uL11_CS"/>
</dbReference>
<dbReference type="FunFam" id="3.30.1550.10:FF:000001">
    <property type="entry name" value="50S ribosomal protein L11"/>
    <property type="match status" value="1"/>
</dbReference>
<keyword evidence="5 8" id="KW-0689">Ribosomal protein</keyword>
<evidence type="ECO:0000256" key="8">
    <source>
        <dbReference type="HAMAP-Rule" id="MF_00736"/>
    </source>
</evidence>
<evidence type="ECO:0000256" key="5">
    <source>
        <dbReference type="ARBA" id="ARBA00022980"/>
    </source>
</evidence>
<evidence type="ECO:0000256" key="2">
    <source>
        <dbReference type="ARBA" id="ARBA00022481"/>
    </source>
</evidence>
<evidence type="ECO:0000313" key="14">
    <source>
        <dbReference type="Proteomes" id="UP000250780"/>
    </source>
</evidence>
<feature type="domain" description="Large ribosomal subunit protein uL11 C-terminal" evidence="11">
    <location>
        <begin position="99"/>
        <end position="167"/>
    </location>
</feature>
<dbReference type="NCBIfam" id="TIGR01632">
    <property type="entry name" value="L11_bact"/>
    <property type="match status" value="1"/>
</dbReference>
<dbReference type="GO" id="GO:0006412">
    <property type="term" value="P:translation"/>
    <property type="evidence" value="ECO:0007669"/>
    <property type="project" value="UniProtKB-UniRule"/>
</dbReference>
<dbReference type="SMART" id="SM00649">
    <property type="entry name" value="RL11"/>
    <property type="match status" value="1"/>
</dbReference>
<dbReference type="Proteomes" id="UP000250780">
    <property type="component" value="Unassembled WGS sequence"/>
</dbReference>
<dbReference type="CDD" id="cd00349">
    <property type="entry name" value="Ribosomal_L11"/>
    <property type="match status" value="1"/>
</dbReference>
<dbReference type="PROSITE" id="PS00359">
    <property type="entry name" value="RIBOSOMAL_L11"/>
    <property type="match status" value="1"/>
</dbReference>
<evidence type="ECO:0000256" key="6">
    <source>
        <dbReference type="ARBA" id="ARBA00023274"/>
    </source>
</evidence>
<gene>
    <name evidence="8 13" type="primary">rplK</name>
    <name evidence="13" type="ORF">NCTC9073_00860</name>
</gene>